<keyword evidence="3 8" id="KW-0812">Transmembrane</keyword>
<evidence type="ECO:0000256" key="5">
    <source>
        <dbReference type="ARBA" id="ARBA00023136"/>
    </source>
</evidence>
<dbReference type="PANTHER" id="PTHR30572:SF4">
    <property type="entry name" value="ABC TRANSPORTER PERMEASE YTRF"/>
    <property type="match status" value="1"/>
</dbReference>
<dbReference type="RefSeq" id="WP_013189129.1">
    <property type="nucleotide sequence ID" value="NZ_CP068112.1"/>
</dbReference>
<dbReference type="Pfam" id="PF12704">
    <property type="entry name" value="MacB_PCD"/>
    <property type="match status" value="1"/>
</dbReference>
<dbReference type="GO" id="GO:0005886">
    <property type="term" value="C:plasma membrane"/>
    <property type="evidence" value="ECO:0007669"/>
    <property type="project" value="UniProtKB-SubCell"/>
</dbReference>
<evidence type="ECO:0000256" key="7">
    <source>
        <dbReference type="SAM" id="MobiDB-lite"/>
    </source>
</evidence>
<feature type="transmembrane region" description="Helical" evidence="8">
    <location>
        <begin position="21"/>
        <end position="41"/>
    </location>
</feature>
<evidence type="ECO:0000256" key="6">
    <source>
        <dbReference type="ARBA" id="ARBA00038076"/>
    </source>
</evidence>
<feature type="transmembrane region" description="Helical" evidence="8">
    <location>
        <begin position="419"/>
        <end position="439"/>
    </location>
</feature>
<dbReference type="InterPro" id="IPR003838">
    <property type="entry name" value="ABC3_permease_C"/>
</dbReference>
<evidence type="ECO:0000259" key="10">
    <source>
        <dbReference type="Pfam" id="PF12704"/>
    </source>
</evidence>
<dbReference type="InterPro" id="IPR050250">
    <property type="entry name" value="Macrolide_Exporter_MacB"/>
</dbReference>
<dbReference type="GO" id="GO:0022857">
    <property type="term" value="F:transmembrane transporter activity"/>
    <property type="evidence" value="ECO:0007669"/>
    <property type="project" value="TreeGrafter"/>
</dbReference>
<dbReference type="GeneID" id="55565223"/>
<feature type="transmembrane region" description="Helical" evidence="8">
    <location>
        <begin position="379"/>
        <end position="407"/>
    </location>
</feature>
<dbReference type="Pfam" id="PF02687">
    <property type="entry name" value="FtsX"/>
    <property type="match status" value="1"/>
</dbReference>
<evidence type="ECO:0000256" key="2">
    <source>
        <dbReference type="ARBA" id="ARBA00022475"/>
    </source>
</evidence>
<dbReference type="GO" id="GO:0016787">
    <property type="term" value="F:hydrolase activity"/>
    <property type="evidence" value="ECO:0007669"/>
    <property type="project" value="UniProtKB-KW"/>
</dbReference>
<evidence type="ECO:0000259" key="9">
    <source>
        <dbReference type="Pfam" id="PF02687"/>
    </source>
</evidence>
<evidence type="ECO:0000256" key="4">
    <source>
        <dbReference type="ARBA" id="ARBA00022989"/>
    </source>
</evidence>
<feature type="compositionally biased region" description="Low complexity" evidence="7">
    <location>
        <begin position="102"/>
        <end position="112"/>
    </location>
</feature>
<keyword evidence="5 8" id="KW-0472">Membrane</keyword>
<dbReference type="AlphaFoldDB" id="A0A2X2YGD1"/>
<keyword evidence="11" id="KW-0547">Nucleotide-binding</keyword>
<feature type="domain" description="MacB-like periplasmic core" evidence="10">
    <location>
        <begin position="22"/>
        <end position="298"/>
    </location>
</feature>
<dbReference type="EC" id="3.6.3.-" evidence="11"/>
<gene>
    <name evidence="11" type="primary">macB_5</name>
    <name evidence="11" type="ORF">NCTC11820_01502</name>
</gene>
<accession>A0A2X2YGD1</accession>
<reference evidence="11 12" key="1">
    <citation type="submission" date="2018-06" db="EMBL/GenBank/DDBJ databases">
        <authorList>
            <consortium name="Pathogen Informatics"/>
            <person name="Doyle S."/>
        </authorList>
    </citation>
    <scope>NUCLEOTIDE SEQUENCE [LARGE SCALE GENOMIC DNA]</scope>
    <source>
        <strain evidence="11 12">NCTC11820</strain>
    </source>
</reference>
<evidence type="ECO:0000256" key="3">
    <source>
        <dbReference type="ARBA" id="ARBA00022692"/>
    </source>
</evidence>
<dbReference type="Proteomes" id="UP000250245">
    <property type="component" value="Unassembled WGS sequence"/>
</dbReference>
<comment type="similarity">
    <text evidence="6">Belongs to the ABC-4 integral membrane protein family.</text>
</comment>
<organism evidence="11 12">
    <name type="scientific">Mobiluncus curtisii</name>
    <dbReference type="NCBI Taxonomy" id="2051"/>
    <lineage>
        <taxon>Bacteria</taxon>
        <taxon>Bacillati</taxon>
        <taxon>Actinomycetota</taxon>
        <taxon>Actinomycetes</taxon>
        <taxon>Actinomycetales</taxon>
        <taxon>Actinomycetaceae</taxon>
        <taxon>Mobiluncus</taxon>
    </lineage>
</organism>
<keyword evidence="4 8" id="KW-1133">Transmembrane helix</keyword>
<dbReference type="PANTHER" id="PTHR30572">
    <property type="entry name" value="MEMBRANE COMPONENT OF TRANSPORTER-RELATED"/>
    <property type="match status" value="1"/>
</dbReference>
<protein>
    <submittedName>
        <fullName evidence="11">Macrolide export ATP-binding/permease protein MacB</fullName>
        <ecNumber evidence="11">3.6.3.-</ecNumber>
    </submittedName>
</protein>
<sequence>MTFGENVRLALAGLWANKMRAILTLLGIIIGIASVVAILTISRGVTSAVTDSLGSLGGQDMYLSVDTKENIAKNKSHEDQPGTEDDGSMPAEPDEEDEDMSGNDGTSSVGTDSDGDDQYLTPEILDQIREEFSGQIKGISVQGAGGYGTATGTGGDVDADVQTTNQDFLIGSNMELVAGRGFEDSEVDSADTVAVVTDEIAKKLFGGAAQNAVGQSFEFDSDESQTTFQVIGVVRQVQMKGAARALLGGGGGSSGTTFYIPYTLEEEVTGTKEPGFNWATVRPVPGTDAKALKHDLQEFLDKTWADSEYGVQIDSMDSMMDQVKNVFSTIAMGLSVIAGLSLLVGGIGVMNIMLVSVTERTREIGIRKALGATQWNIRLQFLVEAMMVCLLGGLLGVAFGGLAGYLGANAMGNPAIPPLGGVLFSLAFSLGIGIFFGYYPASKAAKLDPIEALRYE</sequence>
<keyword evidence="11" id="KW-0378">Hydrolase</keyword>
<dbReference type="InterPro" id="IPR025857">
    <property type="entry name" value="MacB_PCD"/>
</dbReference>
<feature type="region of interest" description="Disordered" evidence="7">
    <location>
        <begin position="72"/>
        <end position="119"/>
    </location>
</feature>
<dbReference type="GO" id="GO:0005524">
    <property type="term" value="F:ATP binding"/>
    <property type="evidence" value="ECO:0007669"/>
    <property type="project" value="UniProtKB-KW"/>
</dbReference>
<feature type="transmembrane region" description="Helical" evidence="8">
    <location>
        <begin position="330"/>
        <end position="358"/>
    </location>
</feature>
<feature type="domain" description="ABC3 transporter permease C-terminal" evidence="9">
    <location>
        <begin position="336"/>
        <end position="449"/>
    </location>
</feature>
<dbReference type="EMBL" id="UASJ01000001">
    <property type="protein sequence ID" value="SQB65428.1"/>
    <property type="molecule type" value="Genomic_DNA"/>
</dbReference>
<feature type="compositionally biased region" description="Acidic residues" evidence="7">
    <location>
        <begin position="81"/>
        <end position="101"/>
    </location>
</feature>
<proteinExistence type="inferred from homology"/>
<name>A0A2X2YGD1_9ACTO</name>
<evidence type="ECO:0000313" key="12">
    <source>
        <dbReference type="Proteomes" id="UP000250245"/>
    </source>
</evidence>
<evidence type="ECO:0000313" key="11">
    <source>
        <dbReference type="EMBL" id="SQB65428.1"/>
    </source>
</evidence>
<keyword evidence="2" id="KW-1003">Cell membrane</keyword>
<evidence type="ECO:0000256" key="1">
    <source>
        <dbReference type="ARBA" id="ARBA00004651"/>
    </source>
</evidence>
<keyword evidence="11" id="KW-0067">ATP-binding</keyword>
<comment type="subcellular location">
    <subcellularLocation>
        <location evidence="1">Cell membrane</location>
        <topology evidence="1">Multi-pass membrane protein</topology>
    </subcellularLocation>
</comment>
<dbReference type="OMA" id="GIANVMY"/>
<evidence type="ECO:0000256" key="8">
    <source>
        <dbReference type="SAM" id="Phobius"/>
    </source>
</evidence>